<feature type="domain" description="HTH lysR-type" evidence="5">
    <location>
        <begin position="1"/>
        <end position="59"/>
    </location>
</feature>
<organism evidence="6 8">
    <name type="scientific">Orrella dioscoreae</name>
    <dbReference type="NCBI Taxonomy" id="1851544"/>
    <lineage>
        <taxon>Bacteria</taxon>
        <taxon>Pseudomonadati</taxon>
        <taxon>Pseudomonadota</taxon>
        <taxon>Betaproteobacteria</taxon>
        <taxon>Burkholderiales</taxon>
        <taxon>Alcaligenaceae</taxon>
        <taxon>Orrella</taxon>
    </lineage>
</organism>
<dbReference type="AlphaFoldDB" id="A0A1C3K7R9"/>
<dbReference type="OrthoDB" id="9076738at2"/>
<dbReference type="SUPFAM" id="SSF53850">
    <property type="entry name" value="Periplasmic binding protein-like II"/>
    <property type="match status" value="1"/>
</dbReference>
<dbReference type="Proteomes" id="UP000078558">
    <property type="component" value="Chromosome I"/>
</dbReference>
<dbReference type="GO" id="GO:0006351">
    <property type="term" value="P:DNA-templated transcription"/>
    <property type="evidence" value="ECO:0007669"/>
    <property type="project" value="TreeGrafter"/>
</dbReference>
<keyword evidence="3" id="KW-0238">DNA-binding</keyword>
<name>A0A1C3K7R9_9BURK</name>
<dbReference type="InterPro" id="IPR000847">
    <property type="entry name" value="LysR_HTH_N"/>
</dbReference>
<dbReference type="EMBL" id="LT907988">
    <property type="protein sequence ID" value="SOE48243.1"/>
    <property type="molecule type" value="Genomic_DNA"/>
</dbReference>
<dbReference type="CDD" id="cd08472">
    <property type="entry name" value="PBP2_CrgA_like_3"/>
    <property type="match status" value="1"/>
</dbReference>
<sequence>MDRLQAMETFVRVIEAGSFKQAADTLNVLASTVTRNIKELESHLGTRLLNRTTRAVSATDAGLRFYDSCKAILRELQEAEAQASQQAEALHGTIKIGTTSSLARHCLIAALPAFMRRHPRVELELHLSDTTADVVRQGLDCVIRTGTLRNSQLVARRIGRFHWIVCGAPDYFAQYGAPGNLQDLQQHVAVGFHGGHGGRLAYWNFQDGAQTTAIAMRECIRVDDTDAYVEAGIAGLGLIRVASYMVRDHLAAGRLVRVLEAAHAEPEPISVLYPHSRHLSPVVRAFVDWGSEVVARASSQW</sequence>
<evidence type="ECO:0000313" key="6">
    <source>
        <dbReference type="EMBL" id="SBT27458.1"/>
    </source>
</evidence>
<dbReference type="SUPFAM" id="SSF46785">
    <property type="entry name" value="Winged helix' DNA-binding domain"/>
    <property type="match status" value="1"/>
</dbReference>
<keyword evidence="4" id="KW-0804">Transcription</keyword>
<evidence type="ECO:0000259" key="5">
    <source>
        <dbReference type="PROSITE" id="PS50931"/>
    </source>
</evidence>
<keyword evidence="2" id="KW-0805">Transcription regulation</keyword>
<dbReference type="EMBL" id="FLRC01000054">
    <property type="protein sequence ID" value="SBT27458.1"/>
    <property type="molecule type" value="Genomic_DNA"/>
</dbReference>
<dbReference type="Pfam" id="PF03466">
    <property type="entry name" value="LysR_substrate"/>
    <property type="match status" value="1"/>
</dbReference>
<dbReference type="STRING" id="1851544.ODI_02360"/>
<reference evidence="7 8" key="2">
    <citation type="submission" date="2017-08" db="EMBL/GenBank/DDBJ databases">
        <authorList>
            <person name="de Groot N.N."/>
        </authorList>
    </citation>
    <scope>NUCLEOTIDE SEQUENCE [LARGE SCALE GENOMIC DNA]</scope>
    <source>
        <strain evidence="7">Orrdi1</strain>
    </source>
</reference>
<evidence type="ECO:0000313" key="8">
    <source>
        <dbReference type="Proteomes" id="UP000078558"/>
    </source>
</evidence>
<evidence type="ECO:0000313" key="7">
    <source>
        <dbReference type="EMBL" id="SOE48243.1"/>
    </source>
</evidence>
<evidence type="ECO:0000256" key="3">
    <source>
        <dbReference type="ARBA" id="ARBA00023125"/>
    </source>
</evidence>
<evidence type="ECO:0000256" key="4">
    <source>
        <dbReference type="ARBA" id="ARBA00023163"/>
    </source>
</evidence>
<dbReference type="PANTHER" id="PTHR30537">
    <property type="entry name" value="HTH-TYPE TRANSCRIPTIONAL REGULATOR"/>
    <property type="match status" value="1"/>
</dbReference>
<keyword evidence="8" id="KW-1185">Reference proteome</keyword>
<dbReference type="PANTHER" id="PTHR30537:SF72">
    <property type="entry name" value="LYSR FAMILY TRANSCRIPTIONAL REGULATOR"/>
    <property type="match status" value="1"/>
</dbReference>
<dbReference type="InterPro" id="IPR058163">
    <property type="entry name" value="LysR-type_TF_proteobact-type"/>
</dbReference>
<dbReference type="RefSeq" id="WP_067759125.1">
    <property type="nucleotide sequence ID" value="NZ_LT907988.1"/>
</dbReference>
<dbReference type="FunFam" id="1.10.10.10:FF:000001">
    <property type="entry name" value="LysR family transcriptional regulator"/>
    <property type="match status" value="1"/>
</dbReference>
<comment type="similarity">
    <text evidence="1">Belongs to the LysR transcriptional regulatory family.</text>
</comment>
<proteinExistence type="inferred from homology"/>
<dbReference type="InterPro" id="IPR036390">
    <property type="entry name" value="WH_DNA-bd_sf"/>
</dbReference>
<reference evidence="6 8" key="1">
    <citation type="submission" date="2016-06" db="EMBL/GenBank/DDBJ databases">
        <authorList>
            <person name="Kjaerup R.B."/>
            <person name="Dalgaard T.S."/>
            <person name="Juul-Madsen H.R."/>
        </authorList>
    </citation>
    <scope>NUCLEOTIDE SEQUENCE [LARGE SCALE GENOMIC DNA]</scope>
    <source>
        <strain evidence="6">Orrdi1</strain>
    </source>
</reference>
<dbReference type="InterPro" id="IPR005119">
    <property type="entry name" value="LysR_subst-bd"/>
</dbReference>
<dbReference type="InterPro" id="IPR036388">
    <property type="entry name" value="WH-like_DNA-bd_sf"/>
</dbReference>
<dbReference type="PROSITE" id="PS50931">
    <property type="entry name" value="HTH_LYSR"/>
    <property type="match status" value="1"/>
</dbReference>
<dbReference type="Gene3D" id="1.10.10.10">
    <property type="entry name" value="Winged helix-like DNA-binding domain superfamily/Winged helix DNA-binding domain"/>
    <property type="match status" value="1"/>
</dbReference>
<dbReference type="Gene3D" id="3.40.190.290">
    <property type="match status" value="1"/>
</dbReference>
<evidence type="ECO:0000256" key="1">
    <source>
        <dbReference type="ARBA" id="ARBA00009437"/>
    </source>
</evidence>
<protein>
    <submittedName>
        <fullName evidence="6">Transcriptional regulator, LysR family</fullName>
    </submittedName>
</protein>
<evidence type="ECO:0000256" key="2">
    <source>
        <dbReference type="ARBA" id="ARBA00023015"/>
    </source>
</evidence>
<dbReference type="Pfam" id="PF00126">
    <property type="entry name" value="HTH_1"/>
    <property type="match status" value="1"/>
</dbReference>
<gene>
    <name evidence="6" type="ORF">ODI_02360</name>
    <name evidence="7" type="ORF">ODI_R1325</name>
</gene>
<dbReference type="GO" id="GO:0003700">
    <property type="term" value="F:DNA-binding transcription factor activity"/>
    <property type="evidence" value="ECO:0007669"/>
    <property type="project" value="InterPro"/>
</dbReference>
<dbReference type="KEGG" id="odi:ODI_R1325"/>
<accession>A0A1C3K7R9</accession>
<dbReference type="GO" id="GO:0043565">
    <property type="term" value="F:sequence-specific DNA binding"/>
    <property type="evidence" value="ECO:0007669"/>
    <property type="project" value="TreeGrafter"/>
</dbReference>